<evidence type="ECO:0000313" key="9">
    <source>
        <dbReference type="Ensembl" id="ENSLACP00000002644.1"/>
    </source>
</evidence>
<dbReference type="InterPro" id="IPR050143">
    <property type="entry name" value="TRIM/RBCC"/>
</dbReference>
<dbReference type="SUPFAM" id="SSF49899">
    <property type="entry name" value="Concanavalin A-like lectins/glucanases"/>
    <property type="match status" value="1"/>
</dbReference>
<dbReference type="PANTHER" id="PTHR24103">
    <property type="entry name" value="E3 UBIQUITIN-PROTEIN LIGASE TRIM"/>
    <property type="match status" value="1"/>
</dbReference>
<dbReference type="EMBL" id="AFYH01261134">
    <property type="status" value="NOT_ANNOTATED_CDS"/>
    <property type="molecule type" value="Genomic_DNA"/>
</dbReference>
<dbReference type="Proteomes" id="UP000008672">
    <property type="component" value="Unassembled WGS sequence"/>
</dbReference>
<dbReference type="SMART" id="SM00336">
    <property type="entry name" value="BBOX"/>
    <property type="match status" value="1"/>
</dbReference>
<dbReference type="Gene3D" id="2.60.120.920">
    <property type="match status" value="1"/>
</dbReference>
<dbReference type="CDD" id="cd13733">
    <property type="entry name" value="SPRY_PRY_C-I_1"/>
    <property type="match status" value="1"/>
</dbReference>
<dbReference type="InterPro" id="IPR013083">
    <property type="entry name" value="Znf_RING/FYVE/PHD"/>
</dbReference>
<dbReference type="SMART" id="SM00184">
    <property type="entry name" value="RING"/>
    <property type="match status" value="1"/>
</dbReference>
<dbReference type="Gene3D" id="3.30.160.60">
    <property type="entry name" value="Classic Zinc Finger"/>
    <property type="match status" value="1"/>
</dbReference>
<dbReference type="FunFam" id="2.60.120.920:FF:000004">
    <property type="entry name" value="Butyrophilin subfamily 1 member A1"/>
    <property type="match status" value="1"/>
</dbReference>
<dbReference type="HOGENOM" id="CLU_013137_0_3_1"/>
<dbReference type="Pfam" id="PF00643">
    <property type="entry name" value="zf-B_box"/>
    <property type="match status" value="1"/>
</dbReference>
<evidence type="ECO:0008006" key="11">
    <source>
        <dbReference type="Google" id="ProtNLM"/>
    </source>
</evidence>
<dbReference type="InterPro" id="IPR043136">
    <property type="entry name" value="B30.2/SPRY_sf"/>
</dbReference>
<dbReference type="InterPro" id="IPR006574">
    <property type="entry name" value="PRY"/>
</dbReference>
<dbReference type="SMART" id="SM00449">
    <property type="entry name" value="SPRY"/>
    <property type="match status" value="1"/>
</dbReference>
<feature type="coiled-coil region" evidence="5">
    <location>
        <begin position="148"/>
        <end position="240"/>
    </location>
</feature>
<dbReference type="Ensembl" id="ENSLACT00000002665.1">
    <property type="protein sequence ID" value="ENSLACP00000002644.1"/>
    <property type="gene ID" value="ENSLACG00000002365.1"/>
</dbReference>
<evidence type="ECO:0000259" key="7">
    <source>
        <dbReference type="PROSITE" id="PS50119"/>
    </source>
</evidence>
<dbReference type="InterPro" id="IPR013320">
    <property type="entry name" value="ConA-like_dom_sf"/>
</dbReference>
<dbReference type="InParanoid" id="H2ZZ23"/>
<dbReference type="PROSITE" id="PS50188">
    <property type="entry name" value="B302_SPRY"/>
    <property type="match status" value="1"/>
</dbReference>
<reference evidence="10" key="1">
    <citation type="submission" date="2011-08" db="EMBL/GenBank/DDBJ databases">
        <title>The draft genome of Latimeria chalumnae.</title>
        <authorList>
            <person name="Di Palma F."/>
            <person name="Alfoldi J."/>
            <person name="Johnson J."/>
            <person name="Berlin A."/>
            <person name="Gnerre S."/>
            <person name="Jaffe D."/>
            <person name="MacCallum I."/>
            <person name="Young S."/>
            <person name="Walker B.J."/>
            <person name="Lander E."/>
            <person name="Lindblad-Toh K."/>
        </authorList>
    </citation>
    <scope>NUCLEOTIDE SEQUENCE [LARGE SCALE GENOMIC DNA]</scope>
    <source>
        <strain evidence="10">Wild caught</strain>
    </source>
</reference>
<dbReference type="InterPro" id="IPR003877">
    <property type="entry name" value="SPRY_dom"/>
</dbReference>
<evidence type="ECO:0000256" key="3">
    <source>
        <dbReference type="ARBA" id="ARBA00022833"/>
    </source>
</evidence>
<dbReference type="PROSITE" id="PS00518">
    <property type="entry name" value="ZF_RING_1"/>
    <property type="match status" value="1"/>
</dbReference>
<accession>H2ZZ23</accession>
<dbReference type="SUPFAM" id="SSF57850">
    <property type="entry name" value="RING/U-box"/>
    <property type="match status" value="1"/>
</dbReference>
<dbReference type="InterPro" id="IPR003879">
    <property type="entry name" value="Butyrophylin_SPRY"/>
</dbReference>
<dbReference type="PROSITE" id="PS50119">
    <property type="entry name" value="ZF_BBOX"/>
    <property type="match status" value="1"/>
</dbReference>
<dbReference type="InterPro" id="IPR017907">
    <property type="entry name" value="Znf_RING_CS"/>
</dbReference>
<dbReference type="SUPFAM" id="SSF57845">
    <property type="entry name" value="B-box zinc-binding domain"/>
    <property type="match status" value="1"/>
</dbReference>
<keyword evidence="1" id="KW-0479">Metal-binding</keyword>
<proteinExistence type="predicted"/>
<evidence type="ECO:0000256" key="4">
    <source>
        <dbReference type="PROSITE-ProRule" id="PRU00024"/>
    </source>
</evidence>
<dbReference type="Pfam" id="PF13765">
    <property type="entry name" value="PRY"/>
    <property type="match status" value="1"/>
</dbReference>
<dbReference type="PRINTS" id="PR01407">
    <property type="entry name" value="BUTYPHLNCDUF"/>
</dbReference>
<reference evidence="9" key="3">
    <citation type="submission" date="2025-09" db="UniProtKB">
        <authorList>
            <consortium name="Ensembl"/>
        </authorList>
    </citation>
    <scope>IDENTIFICATION</scope>
</reference>
<dbReference type="GO" id="GO:0008270">
    <property type="term" value="F:zinc ion binding"/>
    <property type="evidence" value="ECO:0007669"/>
    <property type="project" value="UniProtKB-KW"/>
</dbReference>
<evidence type="ECO:0000256" key="1">
    <source>
        <dbReference type="ARBA" id="ARBA00022723"/>
    </source>
</evidence>
<dbReference type="GeneTree" id="ENSGT01030000234583"/>
<dbReference type="Pfam" id="PF15227">
    <property type="entry name" value="zf-C3HC4_4"/>
    <property type="match status" value="1"/>
</dbReference>
<feature type="domain" description="B box-type" evidence="7">
    <location>
        <begin position="99"/>
        <end position="140"/>
    </location>
</feature>
<organism evidence="9 10">
    <name type="scientific">Latimeria chalumnae</name>
    <name type="common">Coelacanth</name>
    <dbReference type="NCBI Taxonomy" id="7897"/>
    <lineage>
        <taxon>Eukaryota</taxon>
        <taxon>Metazoa</taxon>
        <taxon>Chordata</taxon>
        <taxon>Craniata</taxon>
        <taxon>Vertebrata</taxon>
        <taxon>Euteleostomi</taxon>
        <taxon>Coelacanthiformes</taxon>
        <taxon>Coelacanthidae</taxon>
        <taxon>Latimeria</taxon>
    </lineage>
</organism>
<dbReference type="InterPro" id="IPR001841">
    <property type="entry name" value="Znf_RING"/>
</dbReference>
<sequence>AGRNSAMAAKAERLGTELSCSICLDFFKDPVLLECGHHFCRACISQVWDRAAGDLSCPQCRQVFSQRNMKSNQLVDNIVEIFRTETASSQSEKQDQVEGKELYCTEHEEKLKLFCEEDDKAICVICGMSRNHKTHNLMSITEAVEIYKEKLEGSLQALQNHLKQASESLIQEVKERKTLQAKTASLRKQIEEEFSKLHQYLEEEEKNLKAKLEEEEKKHLETLKKSQEAITKEVSRLKRTVTEIEGCLQYNSVEMLAEKEMEPLIFRCCKQNPSVHECWNQLIVVNLCEGEFIGPLQYRVWKRMKSIISPVPESVAIDTKTAHRRLIVSEDRSSVQFSDEYQGVPDNLERFINRFAALGPEGLTSGRHYWEVKVGDTRFWSLGVVRESVERKKTTVPSPVNGFYLLCKNFSFGVYYARWANLPLTVEPRKIGVYVDYEGGQVSFYNADNMSHIYTYTDTFTERMYPYFRTFSDGAKNKFDRRFFKN</sequence>
<protein>
    <recommendedName>
        <fullName evidence="11">Tripartite motif containing 69</fullName>
    </recommendedName>
</protein>
<keyword evidence="2 4" id="KW-0863">Zinc-finger</keyword>
<evidence type="ECO:0000259" key="8">
    <source>
        <dbReference type="PROSITE" id="PS50188"/>
    </source>
</evidence>
<dbReference type="InterPro" id="IPR000315">
    <property type="entry name" value="Znf_B-box"/>
</dbReference>
<dbReference type="PROSITE" id="PS50089">
    <property type="entry name" value="ZF_RING_2"/>
    <property type="match status" value="1"/>
</dbReference>
<evidence type="ECO:0000256" key="2">
    <source>
        <dbReference type="ARBA" id="ARBA00022771"/>
    </source>
</evidence>
<feature type="domain" description="RING-type" evidence="6">
    <location>
        <begin position="20"/>
        <end position="61"/>
    </location>
</feature>
<dbReference type="CDD" id="cd16594">
    <property type="entry name" value="RING-HC_TRIM7-like_C-IV"/>
    <property type="match status" value="1"/>
</dbReference>
<keyword evidence="3" id="KW-0862">Zinc</keyword>
<evidence type="ECO:0000259" key="6">
    <source>
        <dbReference type="PROSITE" id="PS50089"/>
    </source>
</evidence>
<keyword evidence="5" id="KW-0175">Coiled coil</keyword>
<name>H2ZZ23_LATCH</name>
<dbReference type="Pfam" id="PF00622">
    <property type="entry name" value="SPRY"/>
    <property type="match status" value="1"/>
</dbReference>
<dbReference type="AlphaFoldDB" id="H2ZZ23"/>
<dbReference type="SMART" id="SM00589">
    <property type="entry name" value="PRY"/>
    <property type="match status" value="1"/>
</dbReference>
<evidence type="ECO:0000313" key="10">
    <source>
        <dbReference type="Proteomes" id="UP000008672"/>
    </source>
</evidence>
<dbReference type="eggNOG" id="KOG2177">
    <property type="taxonomic scope" value="Eukaryota"/>
</dbReference>
<reference evidence="9" key="2">
    <citation type="submission" date="2025-08" db="UniProtKB">
        <authorList>
            <consortium name="Ensembl"/>
        </authorList>
    </citation>
    <scope>IDENTIFICATION</scope>
</reference>
<evidence type="ECO:0000256" key="5">
    <source>
        <dbReference type="SAM" id="Coils"/>
    </source>
</evidence>
<keyword evidence="10" id="KW-1185">Reference proteome</keyword>
<dbReference type="InterPro" id="IPR001870">
    <property type="entry name" value="B30.2/SPRY"/>
</dbReference>
<feature type="domain" description="B30.2/SPRY" evidence="8">
    <location>
        <begin position="295"/>
        <end position="486"/>
    </location>
</feature>
<dbReference type="Gene3D" id="3.30.40.10">
    <property type="entry name" value="Zinc/RING finger domain, C3HC4 (zinc finger)"/>
    <property type="match status" value="1"/>
</dbReference>